<dbReference type="PROSITE" id="PS50850">
    <property type="entry name" value="MFS"/>
    <property type="match status" value="1"/>
</dbReference>
<protein>
    <submittedName>
        <fullName evidence="4">Monocarboxylate transporter 13-like</fullName>
    </submittedName>
</protein>
<dbReference type="PANTHER" id="PTHR11360">
    <property type="entry name" value="MONOCARBOXYLATE TRANSPORTER"/>
    <property type="match status" value="1"/>
</dbReference>
<name>A0AA36BSZ1_OCTVU</name>
<feature type="transmembrane region" description="Helical" evidence="2">
    <location>
        <begin position="98"/>
        <end position="121"/>
    </location>
</feature>
<dbReference type="InterPro" id="IPR020846">
    <property type="entry name" value="MFS_dom"/>
</dbReference>
<feature type="domain" description="Major facilitator superfamily (MFS) profile" evidence="3">
    <location>
        <begin position="58"/>
        <end position="454"/>
    </location>
</feature>
<evidence type="ECO:0000256" key="1">
    <source>
        <dbReference type="ARBA" id="ARBA00004141"/>
    </source>
</evidence>
<sequence>METSMSNTQDVDSTELPEDPVDDEVEAKLSLYERSAEVSETVQAKSIGKFCCSSKTCAASIVYLSLFYNVFVCSGVPISLGVMYPELKASFSSTNAEAATIVSLAMGLLTSGGIIGGFLCNKIGARKTIAMGSILSFSGAFASYFAESILTLMFTLGVFVGIGNAVVYIPSMVVVSEKFDNHASMLTMILTAGRPAGVLLFPIIINFLMEIYFWQGTLLIISGFLLNIVLFGLLATSPILIPSSDVQNTDVQKKTWNFSVLKNTKYVLTMLSLSIMNSTLSAVVVIMIDFFMERGYSKGKAVFLLSAQSFAALLARGLTAGMSFLPSKCRPPEIFLLFISGIVSSTILFSLPFINNFTVLCIILIISALFVGIRNSVVPTLCLNILGKEHYAMALGFSQTFIGLASIVMGSLGGYIRDVTKSYDTTFMAFAGWTFFSTLILSTIYIFLYSNLFKAPKEKKTVCNDFILVEPECQFPQTL</sequence>
<feature type="transmembrane region" description="Helical" evidence="2">
    <location>
        <begin position="303"/>
        <end position="322"/>
    </location>
</feature>
<dbReference type="Pfam" id="PF07690">
    <property type="entry name" value="MFS_1"/>
    <property type="match status" value="1"/>
</dbReference>
<keyword evidence="5" id="KW-1185">Reference proteome</keyword>
<feature type="transmembrane region" description="Helical" evidence="2">
    <location>
        <begin position="186"/>
        <end position="205"/>
    </location>
</feature>
<dbReference type="EMBL" id="OX597837">
    <property type="protein sequence ID" value="CAI9740043.1"/>
    <property type="molecule type" value="Genomic_DNA"/>
</dbReference>
<proteinExistence type="predicted"/>
<gene>
    <name evidence="4" type="ORF">OCTVUL_1B001070</name>
</gene>
<evidence type="ECO:0000259" key="3">
    <source>
        <dbReference type="PROSITE" id="PS50850"/>
    </source>
</evidence>
<keyword evidence="2" id="KW-0472">Membrane</keyword>
<dbReference type="InterPro" id="IPR011701">
    <property type="entry name" value="MFS"/>
</dbReference>
<dbReference type="Gene3D" id="1.20.1250.20">
    <property type="entry name" value="MFS general substrate transporter like domains"/>
    <property type="match status" value="1"/>
</dbReference>
<evidence type="ECO:0000313" key="5">
    <source>
        <dbReference type="Proteomes" id="UP001162480"/>
    </source>
</evidence>
<dbReference type="AlphaFoldDB" id="A0AA36BSZ1"/>
<feature type="transmembrane region" description="Helical" evidence="2">
    <location>
        <begin position="57"/>
        <end position="78"/>
    </location>
</feature>
<comment type="subcellular location">
    <subcellularLocation>
        <location evidence="1">Membrane</location>
        <topology evidence="1">Multi-pass membrane protein</topology>
    </subcellularLocation>
</comment>
<keyword evidence="2" id="KW-0812">Transmembrane</keyword>
<feature type="transmembrane region" description="Helical" evidence="2">
    <location>
        <begin position="357"/>
        <end position="373"/>
    </location>
</feature>
<feature type="transmembrane region" description="Helical" evidence="2">
    <location>
        <begin position="394"/>
        <end position="416"/>
    </location>
</feature>
<dbReference type="GO" id="GO:0016020">
    <property type="term" value="C:membrane"/>
    <property type="evidence" value="ECO:0007669"/>
    <property type="project" value="UniProtKB-SubCell"/>
</dbReference>
<dbReference type="GO" id="GO:0008028">
    <property type="term" value="F:monocarboxylic acid transmembrane transporter activity"/>
    <property type="evidence" value="ECO:0007669"/>
    <property type="project" value="TreeGrafter"/>
</dbReference>
<dbReference type="InterPro" id="IPR036259">
    <property type="entry name" value="MFS_trans_sf"/>
</dbReference>
<evidence type="ECO:0000313" key="4">
    <source>
        <dbReference type="EMBL" id="CAI9740043.1"/>
    </source>
</evidence>
<feature type="transmembrane region" description="Helical" evidence="2">
    <location>
        <begin position="211"/>
        <end position="234"/>
    </location>
</feature>
<evidence type="ECO:0000256" key="2">
    <source>
        <dbReference type="SAM" id="Phobius"/>
    </source>
</evidence>
<feature type="transmembrane region" description="Helical" evidence="2">
    <location>
        <begin position="152"/>
        <end position="174"/>
    </location>
</feature>
<keyword evidence="2" id="KW-1133">Transmembrane helix</keyword>
<dbReference type="SUPFAM" id="SSF103473">
    <property type="entry name" value="MFS general substrate transporter"/>
    <property type="match status" value="1"/>
</dbReference>
<organism evidence="4 5">
    <name type="scientific">Octopus vulgaris</name>
    <name type="common">Common octopus</name>
    <dbReference type="NCBI Taxonomy" id="6645"/>
    <lineage>
        <taxon>Eukaryota</taxon>
        <taxon>Metazoa</taxon>
        <taxon>Spiralia</taxon>
        <taxon>Lophotrochozoa</taxon>
        <taxon>Mollusca</taxon>
        <taxon>Cephalopoda</taxon>
        <taxon>Coleoidea</taxon>
        <taxon>Octopodiformes</taxon>
        <taxon>Octopoda</taxon>
        <taxon>Incirrata</taxon>
        <taxon>Octopodidae</taxon>
        <taxon>Octopus</taxon>
    </lineage>
</organism>
<dbReference type="PANTHER" id="PTHR11360:SF303">
    <property type="entry name" value="MAJOR FACILITATOR SUPERFAMILY (MFS) PROFILE DOMAIN-CONTAINING PROTEIN"/>
    <property type="match status" value="1"/>
</dbReference>
<feature type="transmembrane region" description="Helical" evidence="2">
    <location>
        <begin position="266"/>
        <end position="291"/>
    </location>
</feature>
<dbReference type="Proteomes" id="UP001162480">
    <property type="component" value="Chromosome 24"/>
</dbReference>
<accession>A0AA36BSZ1</accession>
<feature type="transmembrane region" description="Helical" evidence="2">
    <location>
        <begin position="334"/>
        <end position="351"/>
    </location>
</feature>
<feature type="transmembrane region" description="Helical" evidence="2">
    <location>
        <begin position="428"/>
        <end position="450"/>
    </location>
</feature>
<dbReference type="InterPro" id="IPR050327">
    <property type="entry name" value="Proton-linked_MCT"/>
</dbReference>
<reference evidence="4" key="1">
    <citation type="submission" date="2023-08" db="EMBL/GenBank/DDBJ databases">
        <authorList>
            <person name="Alioto T."/>
            <person name="Alioto T."/>
            <person name="Gomez Garrido J."/>
        </authorList>
    </citation>
    <scope>NUCLEOTIDE SEQUENCE</scope>
</reference>